<dbReference type="PANTHER" id="PTHR48475">
    <property type="entry name" value="RIBONUCLEASE H"/>
    <property type="match status" value="1"/>
</dbReference>
<name>A0A7J0GQ19_9ERIC</name>
<organism evidence="2 3">
    <name type="scientific">Actinidia rufa</name>
    <dbReference type="NCBI Taxonomy" id="165716"/>
    <lineage>
        <taxon>Eukaryota</taxon>
        <taxon>Viridiplantae</taxon>
        <taxon>Streptophyta</taxon>
        <taxon>Embryophyta</taxon>
        <taxon>Tracheophyta</taxon>
        <taxon>Spermatophyta</taxon>
        <taxon>Magnoliopsida</taxon>
        <taxon>eudicotyledons</taxon>
        <taxon>Gunneridae</taxon>
        <taxon>Pentapetalae</taxon>
        <taxon>asterids</taxon>
        <taxon>Ericales</taxon>
        <taxon>Actinidiaceae</taxon>
        <taxon>Actinidia</taxon>
    </lineage>
</organism>
<evidence type="ECO:0000313" key="2">
    <source>
        <dbReference type="EMBL" id="GFZ12714.1"/>
    </source>
</evidence>
<evidence type="ECO:0000256" key="1">
    <source>
        <dbReference type="SAM" id="MobiDB-lite"/>
    </source>
</evidence>
<proteinExistence type="predicted"/>
<dbReference type="GO" id="GO:0003676">
    <property type="term" value="F:nucleic acid binding"/>
    <property type="evidence" value="ECO:0007669"/>
    <property type="project" value="InterPro"/>
</dbReference>
<dbReference type="PANTHER" id="PTHR48475:SF2">
    <property type="entry name" value="RIBONUCLEASE H"/>
    <property type="match status" value="1"/>
</dbReference>
<evidence type="ECO:0000313" key="3">
    <source>
        <dbReference type="Proteomes" id="UP000585474"/>
    </source>
</evidence>
<dbReference type="AlphaFoldDB" id="A0A7J0GQ19"/>
<accession>A0A7J0GQ19</accession>
<keyword evidence="3" id="KW-1185">Reference proteome</keyword>
<protein>
    <recommendedName>
        <fullName evidence="4">RNase H type-1 domain-containing protein</fullName>
    </recommendedName>
</protein>
<dbReference type="EMBL" id="BJWL01000023">
    <property type="protein sequence ID" value="GFZ12714.1"/>
    <property type="molecule type" value="Genomic_DNA"/>
</dbReference>
<dbReference type="OrthoDB" id="772275at2759"/>
<dbReference type="Gene3D" id="3.30.420.10">
    <property type="entry name" value="Ribonuclease H-like superfamily/Ribonuclease H"/>
    <property type="match status" value="1"/>
</dbReference>
<reference evidence="2 3" key="1">
    <citation type="submission" date="2019-07" db="EMBL/GenBank/DDBJ databases">
        <title>De Novo Assembly of kiwifruit Actinidia rufa.</title>
        <authorList>
            <person name="Sugita-Konishi S."/>
            <person name="Sato K."/>
            <person name="Mori E."/>
            <person name="Abe Y."/>
            <person name="Kisaki G."/>
            <person name="Hamano K."/>
            <person name="Suezawa K."/>
            <person name="Otani M."/>
            <person name="Fukuda T."/>
            <person name="Manabe T."/>
            <person name="Gomi K."/>
            <person name="Tabuchi M."/>
            <person name="Akimitsu K."/>
            <person name="Kataoka I."/>
        </authorList>
    </citation>
    <scope>NUCLEOTIDE SEQUENCE [LARGE SCALE GENOMIC DNA]</scope>
    <source>
        <strain evidence="3">cv. Fuchu</strain>
    </source>
</reference>
<dbReference type="SUPFAM" id="SSF53098">
    <property type="entry name" value="Ribonuclease H-like"/>
    <property type="match status" value="1"/>
</dbReference>
<sequence length="434" mass="49182">MLLQTLILAEKMLLMQFGLCLRRMKIQEKLNEEEYLNWSAINSKDQVLQVHTKAQADQRIGNSTDNRTGDLIGDSRNEADIINSLKGISSYEEVIEHLVQQLHKIEAELVIVLRVSTFVVTYLVAEVQCQGIGAISTVGLLSRLLPQKFGAACGNDNSQLSMHLRSHLLPRPSASSPLDNKSHPMANTSQAPDLEGLYHEIHDEVMYKAFYATLKGSARSLFRKLPPSTVDSFGYLSRLFVANFMSYRTRQKNAFHLFIVHQKEIESKADKYIAAKQLAEAKRRRRGRDDQKRKEPEARRFDYKDEAKSRRTDRDHRKLNNMRPRTLPRRPDLILPYLNAPIAQGGVPGIDLVVAIHKCSGREKGPHEVEVQKEQDPNEDLARWRLFVDGSSNQHGCDAGLVLQTPSGEHMEYAICIGSRATNNEAEYEALLTN</sequence>
<feature type="compositionally biased region" description="Basic and acidic residues" evidence="1">
    <location>
        <begin position="287"/>
        <end position="318"/>
    </location>
</feature>
<dbReference type="InterPro" id="IPR036397">
    <property type="entry name" value="RNaseH_sf"/>
</dbReference>
<evidence type="ECO:0008006" key="4">
    <source>
        <dbReference type="Google" id="ProtNLM"/>
    </source>
</evidence>
<dbReference type="Proteomes" id="UP000585474">
    <property type="component" value="Unassembled WGS sequence"/>
</dbReference>
<gene>
    <name evidence="2" type="ORF">Acr_23g0010990</name>
</gene>
<comment type="caution">
    <text evidence="2">The sequence shown here is derived from an EMBL/GenBank/DDBJ whole genome shotgun (WGS) entry which is preliminary data.</text>
</comment>
<feature type="region of interest" description="Disordered" evidence="1">
    <location>
        <begin position="279"/>
        <end position="325"/>
    </location>
</feature>
<dbReference type="InterPro" id="IPR012337">
    <property type="entry name" value="RNaseH-like_sf"/>
</dbReference>